<dbReference type="EMBL" id="CP002568">
    <property type="protein sequence ID" value="ADZ70245.1"/>
    <property type="molecule type" value="Genomic_DNA"/>
</dbReference>
<dbReference type="eggNOG" id="ENOG50348HQ">
    <property type="taxonomic scope" value="Bacteria"/>
</dbReference>
<evidence type="ECO:0000313" key="2">
    <source>
        <dbReference type="Proteomes" id="UP000008130"/>
    </source>
</evidence>
<dbReference type="Proteomes" id="UP000008130">
    <property type="component" value="Chromosome"/>
</dbReference>
<dbReference type="RefSeq" id="WP_013652563.1">
    <property type="nucleotide sequence ID" value="NC_015259.1"/>
</dbReference>
<dbReference type="OrthoDB" id="7678733at2"/>
<gene>
    <name evidence="1" type="ordered locus">SL003B_1819</name>
</gene>
<name>F2IV17_POLGS</name>
<sequence length="186" mass="19672">MRPWTIRALRAGLVAAVLLAAGPGLCLDLGPHRIVNTGGFVAGADGTVVPLPQDLGTADLTLHLSDDATVLTLDIAGTRLALFRRPDGLASIDWTPRAGVVIHRDDLLALAGKTRLEEVDTWGAEIDWPASGPATLVLFDVANAAYAGFLVSRPGGKTVVRQMELHRHIGPRRRISADPPSRPSGD</sequence>
<proteinExistence type="predicted"/>
<organism evidence="1 2">
    <name type="scientific">Polymorphum gilvum (strain LMG 25793 / CGMCC 1.9160 / SL003B-26A1)</name>
    <dbReference type="NCBI Taxonomy" id="991905"/>
    <lineage>
        <taxon>Bacteria</taxon>
        <taxon>Pseudomonadati</taxon>
        <taxon>Pseudomonadota</taxon>
        <taxon>Alphaproteobacteria</taxon>
        <taxon>Rhodobacterales</taxon>
        <taxon>Paracoccaceae</taxon>
        <taxon>Polymorphum</taxon>
    </lineage>
</organism>
<accession>F2IV17</accession>
<dbReference type="HOGENOM" id="CLU_1453189_0_0_5"/>
<protein>
    <submittedName>
        <fullName evidence="1">Uncharacterized protein</fullName>
    </submittedName>
</protein>
<dbReference type="KEGG" id="pgv:SL003B_1819"/>
<dbReference type="AlphaFoldDB" id="F2IV17"/>
<keyword evidence="2" id="KW-1185">Reference proteome</keyword>
<reference evidence="1 2" key="1">
    <citation type="journal article" date="2011" name="J. Bacteriol.">
        <title>Complete genome sequence of Polymorphum gilvum SL003B-26A1T, a crude oil-degrading bacterium from oil-polluted saline soil.</title>
        <authorList>
            <person name="Li S.G."/>
            <person name="Tang Y.Q."/>
            <person name="Nie Y."/>
            <person name="Cai M."/>
            <person name="Wu X.L."/>
        </authorList>
    </citation>
    <scope>NUCLEOTIDE SEQUENCE [LARGE SCALE GENOMIC DNA]</scope>
    <source>
        <strain evidence="2">LMG 25793 / CGMCC 1.9160 / SL003B-26A1</strain>
    </source>
</reference>
<evidence type="ECO:0000313" key="1">
    <source>
        <dbReference type="EMBL" id="ADZ70245.1"/>
    </source>
</evidence>